<evidence type="ECO:0000256" key="7">
    <source>
        <dbReference type="ARBA" id="ARBA00023180"/>
    </source>
</evidence>
<evidence type="ECO:0000256" key="8">
    <source>
        <dbReference type="SAM" id="MobiDB-lite"/>
    </source>
</evidence>
<reference evidence="10" key="1">
    <citation type="journal article" date="2019" name="Int. J. Syst. Evol. Microbiol.">
        <title>The Global Catalogue of Microorganisms (GCM) 10K type strain sequencing project: providing services to taxonomists for standard genome sequencing and annotation.</title>
        <authorList>
            <consortium name="The Broad Institute Genomics Platform"/>
            <consortium name="The Broad Institute Genome Sequencing Center for Infectious Disease"/>
            <person name="Wu L."/>
            <person name="Ma J."/>
        </authorList>
    </citation>
    <scope>NUCLEOTIDE SEQUENCE [LARGE SCALE GENOMIC DNA]</scope>
    <source>
        <strain evidence="10">CGMCC 1.12477</strain>
    </source>
</reference>
<protein>
    <submittedName>
        <fullName evidence="9">Sulfotransferase family 2 domain-containing protein</fullName>
    </submittedName>
</protein>
<evidence type="ECO:0000313" key="10">
    <source>
        <dbReference type="Proteomes" id="UP001597351"/>
    </source>
</evidence>
<keyword evidence="5" id="KW-0333">Golgi apparatus</keyword>
<proteinExistence type="predicted"/>
<dbReference type="InterPro" id="IPR005331">
    <property type="entry name" value="Sulfotransferase"/>
</dbReference>
<keyword evidence="10" id="KW-1185">Reference proteome</keyword>
<evidence type="ECO:0000256" key="5">
    <source>
        <dbReference type="ARBA" id="ARBA00023034"/>
    </source>
</evidence>
<gene>
    <name evidence="9" type="ORF">ACFSDE_15555</name>
</gene>
<evidence type="ECO:0000256" key="1">
    <source>
        <dbReference type="ARBA" id="ARBA00004323"/>
    </source>
</evidence>
<dbReference type="PANTHER" id="PTHR12137:SF33">
    <property type="entry name" value="CARBOHYDRATE SULFOTRANSFERASE 14"/>
    <property type="match status" value="1"/>
</dbReference>
<feature type="region of interest" description="Disordered" evidence="8">
    <location>
        <begin position="1"/>
        <end position="34"/>
    </location>
</feature>
<dbReference type="Proteomes" id="UP001597351">
    <property type="component" value="Unassembled WGS sequence"/>
</dbReference>
<comment type="subcellular location">
    <subcellularLocation>
        <location evidence="1">Golgi apparatus membrane</location>
        <topology evidence="1">Single-pass type II membrane protein</topology>
    </subcellularLocation>
</comment>
<keyword evidence="2" id="KW-0808">Transferase</keyword>
<keyword evidence="7" id="KW-0325">Glycoprotein</keyword>
<dbReference type="RefSeq" id="WP_343920057.1">
    <property type="nucleotide sequence ID" value="NZ_BAAAJT010000002.1"/>
</dbReference>
<organism evidence="9 10">
    <name type="scientific">Nocardioides aestuarii</name>
    <dbReference type="NCBI Taxonomy" id="252231"/>
    <lineage>
        <taxon>Bacteria</taxon>
        <taxon>Bacillati</taxon>
        <taxon>Actinomycetota</taxon>
        <taxon>Actinomycetes</taxon>
        <taxon>Propionibacteriales</taxon>
        <taxon>Nocardioidaceae</taxon>
        <taxon>Nocardioides</taxon>
    </lineage>
</organism>
<comment type="caution">
    <text evidence="9">The sequence shown here is derived from an EMBL/GenBank/DDBJ whole genome shotgun (WGS) entry which is preliminary data.</text>
</comment>
<accession>A0ABW4TRY5</accession>
<dbReference type="PANTHER" id="PTHR12137">
    <property type="entry name" value="CARBOHYDRATE SULFOTRANSFERASE"/>
    <property type="match status" value="1"/>
</dbReference>
<dbReference type="Pfam" id="PF03567">
    <property type="entry name" value="Sulfotransfer_2"/>
    <property type="match status" value="1"/>
</dbReference>
<dbReference type="InterPro" id="IPR018011">
    <property type="entry name" value="Carb_sulfotrans_8-10"/>
</dbReference>
<name>A0ABW4TRY5_9ACTN</name>
<evidence type="ECO:0000256" key="4">
    <source>
        <dbReference type="ARBA" id="ARBA00022989"/>
    </source>
</evidence>
<evidence type="ECO:0000256" key="3">
    <source>
        <dbReference type="ARBA" id="ARBA00022692"/>
    </source>
</evidence>
<dbReference type="EMBL" id="JBHUGD010000003">
    <property type="protein sequence ID" value="MFD1948218.1"/>
    <property type="molecule type" value="Genomic_DNA"/>
</dbReference>
<evidence type="ECO:0000256" key="6">
    <source>
        <dbReference type="ARBA" id="ARBA00023136"/>
    </source>
</evidence>
<keyword evidence="4" id="KW-1133">Transmembrane helix</keyword>
<evidence type="ECO:0000256" key="2">
    <source>
        <dbReference type="ARBA" id="ARBA00022679"/>
    </source>
</evidence>
<evidence type="ECO:0000313" key="9">
    <source>
        <dbReference type="EMBL" id="MFD1948218.1"/>
    </source>
</evidence>
<sequence>MAHHHPERSDDRPPHPALDAGVDPTALKSPRGHPKVLTRRSAALLNELRDLDRASGSLSPLTYNVTVSHPHRFVWFRNAKVGTRTILGFLDDQQVDDRLLVLSRTQYPTAAFADYFKFGFVRDPLDRFISAWQDKVHQQNHFKFSPGRWERMKTIEHFAAWVAEQDLRDLASTDRHIALQSRLIDLSQVDFLGRMETFGSDFSTVCSTIGLHWSEPVRQNQSQPQGVSRHNASAELRSIVEEKYARDYQVFGY</sequence>
<keyword evidence="3" id="KW-0812">Transmembrane</keyword>
<keyword evidence="6" id="KW-0472">Membrane</keyword>